<dbReference type="Pfam" id="PF17675">
    <property type="entry name" value="APG6_N"/>
    <property type="match status" value="1"/>
</dbReference>
<comment type="similarity">
    <text evidence="1">Belongs to the beclin family.</text>
</comment>
<dbReference type="Gene3D" id="1.10.418.40">
    <property type="entry name" value="Autophagy protein 6/Beclin 1"/>
    <property type="match status" value="1"/>
</dbReference>
<dbReference type="OrthoDB" id="20368at2759"/>
<dbReference type="GO" id="GO:0030674">
    <property type="term" value="F:protein-macromolecule adaptor activity"/>
    <property type="evidence" value="ECO:0007669"/>
    <property type="project" value="TreeGrafter"/>
</dbReference>
<dbReference type="GO" id="GO:0000045">
    <property type="term" value="P:autophagosome assembly"/>
    <property type="evidence" value="ECO:0007669"/>
    <property type="project" value="TreeGrafter"/>
</dbReference>
<name>A0A812NV36_SYMPI</name>
<evidence type="ECO:0000259" key="5">
    <source>
        <dbReference type="Pfam" id="PF17675"/>
    </source>
</evidence>
<dbReference type="PANTHER" id="PTHR12768">
    <property type="entry name" value="BECLIN 1"/>
    <property type="match status" value="1"/>
</dbReference>
<evidence type="ECO:0000256" key="2">
    <source>
        <dbReference type="SAM" id="Coils"/>
    </source>
</evidence>
<accession>A0A812NV36</accession>
<proteinExistence type="inferred from homology"/>
<dbReference type="GO" id="GO:0043548">
    <property type="term" value="F:phosphatidylinositol 3-kinase binding"/>
    <property type="evidence" value="ECO:0007669"/>
    <property type="project" value="TreeGrafter"/>
</dbReference>
<dbReference type="InterPro" id="IPR040455">
    <property type="entry name" value="Atg6_BARA"/>
</dbReference>
<evidence type="ECO:0000256" key="3">
    <source>
        <dbReference type="SAM" id="MobiDB-lite"/>
    </source>
</evidence>
<feature type="domain" description="Atg6/beclin coiled-coil" evidence="5">
    <location>
        <begin position="35"/>
        <end position="163"/>
    </location>
</feature>
<dbReference type="GO" id="GO:0000407">
    <property type="term" value="C:phagophore assembly site"/>
    <property type="evidence" value="ECO:0007669"/>
    <property type="project" value="TreeGrafter"/>
</dbReference>
<evidence type="ECO:0000259" key="4">
    <source>
        <dbReference type="Pfam" id="PF04111"/>
    </source>
</evidence>
<feature type="domain" description="Atg6 BARA" evidence="4">
    <location>
        <begin position="166"/>
        <end position="318"/>
    </location>
</feature>
<dbReference type="GO" id="GO:0006995">
    <property type="term" value="P:cellular response to nitrogen starvation"/>
    <property type="evidence" value="ECO:0007669"/>
    <property type="project" value="TreeGrafter"/>
</dbReference>
<dbReference type="Gene3D" id="6.10.250.3110">
    <property type="match status" value="1"/>
</dbReference>
<gene>
    <name evidence="6" type="primary">Atg6</name>
    <name evidence="6" type="ORF">SPIL2461_LOCUS7261</name>
</gene>
<protein>
    <submittedName>
        <fullName evidence="6">Atg6 protein</fullName>
    </submittedName>
</protein>
<dbReference type="EMBL" id="CAJNIZ010011170">
    <property type="protein sequence ID" value="CAE7316131.1"/>
    <property type="molecule type" value="Genomic_DNA"/>
</dbReference>
<dbReference type="InterPro" id="IPR041691">
    <property type="entry name" value="Atg6/beclin_CC"/>
</dbReference>
<feature type="compositionally biased region" description="Basic and acidic residues" evidence="3">
    <location>
        <begin position="577"/>
        <end position="586"/>
    </location>
</feature>
<keyword evidence="7" id="KW-1185">Reference proteome</keyword>
<dbReference type="GO" id="GO:0034271">
    <property type="term" value="C:phosphatidylinositol 3-kinase complex, class III, type I"/>
    <property type="evidence" value="ECO:0007669"/>
    <property type="project" value="TreeGrafter"/>
</dbReference>
<dbReference type="GO" id="GO:0034272">
    <property type="term" value="C:phosphatidylinositol 3-kinase complex, class III, type II"/>
    <property type="evidence" value="ECO:0007669"/>
    <property type="project" value="TreeGrafter"/>
</dbReference>
<dbReference type="GO" id="GO:0000423">
    <property type="term" value="P:mitophagy"/>
    <property type="evidence" value="ECO:0007669"/>
    <property type="project" value="TreeGrafter"/>
</dbReference>
<dbReference type="AlphaFoldDB" id="A0A812NV36"/>
<dbReference type="Proteomes" id="UP000649617">
    <property type="component" value="Unassembled WGS sequence"/>
</dbReference>
<organism evidence="6 7">
    <name type="scientific">Symbiodinium pilosum</name>
    <name type="common">Dinoflagellate</name>
    <dbReference type="NCBI Taxonomy" id="2952"/>
    <lineage>
        <taxon>Eukaryota</taxon>
        <taxon>Sar</taxon>
        <taxon>Alveolata</taxon>
        <taxon>Dinophyceae</taxon>
        <taxon>Suessiales</taxon>
        <taxon>Symbiodiniaceae</taxon>
        <taxon>Symbiodinium</taxon>
    </lineage>
</organism>
<feature type="region of interest" description="Disordered" evidence="3">
    <location>
        <begin position="566"/>
        <end position="602"/>
    </location>
</feature>
<evidence type="ECO:0000313" key="6">
    <source>
        <dbReference type="EMBL" id="CAE7316131.1"/>
    </source>
</evidence>
<dbReference type="PANTHER" id="PTHR12768:SF4">
    <property type="entry name" value="BECLIN-1"/>
    <property type="match status" value="1"/>
</dbReference>
<evidence type="ECO:0000256" key="1">
    <source>
        <dbReference type="ARBA" id="ARBA00005965"/>
    </source>
</evidence>
<dbReference type="InterPro" id="IPR007243">
    <property type="entry name" value="Atg6/Beclin"/>
</dbReference>
<comment type="caution">
    <text evidence="6">The sequence shown here is derived from an EMBL/GenBank/DDBJ whole genome shotgun (WGS) entry which is preliminary data.</text>
</comment>
<dbReference type="InterPro" id="IPR038274">
    <property type="entry name" value="Atg6/Beclin_C_sf"/>
</dbReference>
<sequence length="677" mass="74999">MEGWAAQPWVAPFEQVARVERIMALAAGQSGQDHPVCSNCLKLVVAEVERLASEAAEESDTYNKALQRLQEELVSSADEAALEAEISEMERQEQELLSELEACGKEEAELVGELERQRQLEEQLQKEEDDFWVKVAGYQLDIEETEEERAATAAAIRYASAELSRLRKTNVLNEMFHISQDGPFGTINGFRMGRLPEQPVPWEEVNAAWGQACLLLDALVKKAKLPTTQSQYRLVPRGSHSTIKVGGKDFELYGYDAGLSNFWTASQFGSAMHAFLCFMQEVVSFLQRSAPLQLPFKIERDRVGGCSVKGSQFDQERWHCYTKAEAGLAAEEANAKFELLGNEMENSGVLLRLDDWSDWWRSLDQAWRVCMNTSEPGCEDAEDEVGYSSWSLLNKRAWNATAGELSLFEANTPQGYIGSSSLPSLVKCLFPCDGSTGSRSHHGCGCHGKTNFNYPLNSCGAGTGGWNWCNAYTPWEYGMAGHVGCALHPNQTGVMLRQFSKYMAQGPKPDVYTENGTLRGNFESQWFVADLAECFVSQILLPKLPALVSIVHPKVWVQTHPTNGQKEAYKDFQSGETRLDGLDRSEGTPNSPPKEEGSKKARPAHVDCLIFLIRVSPRGGRAGRGKAAGERNLLMPAYLALLTGNTREALKFLLMDLKYLIAVIETMGPQSAGYAAI</sequence>
<reference evidence="6" key="1">
    <citation type="submission" date="2021-02" db="EMBL/GenBank/DDBJ databases">
        <authorList>
            <person name="Dougan E. K."/>
            <person name="Rhodes N."/>
            <person name="Thang M."/>
            <person name="Chan C."/>
        </authorList>
    </citation>
    <scope>NUCLEOTIDE SEQUENCE</scope>
</reference>
<feature type="coiled-coil region" evidence="2">
    <location>
        <begin position="48"/>
        <end position="130"/>
    </location>
</feature>
<dbReference type="Pfam" id="PF04111">
    <property type="entry name" value="APG6"/>
    <property type="match status" value="1"/>
</dbReference>
<keyword evidence="2" id="KW-0175">Coiled coil</keyword>
<evidence type="ECO:0000313" key="7">
    <source>
        <dbReference type="Proteomes" id="UP000649617"/>
    </source>
</evidence>
<dbReference type="GO" id="GO:0045324">
    <property type="term" value="P:late endosome to vacuole transport"/>
    <property type="evidence" value="ECO:0007669"/>
    <property type="project" value="TreeGrafter"/>
</dbReference>